<dbReference type="STRING" id="478820.A0A196SM58"/>
<dbReference type="AlphaFoldDB" id="A0A196SM58"/>
<feature type="compositionally biased region" description="Low complexity" evidence="1">
    <location>
        <begin position="64"/>
        <end position="74"/>
    </location>
</feature>
<evidence type="ECO:0008006" key="4">
    <source>
        <dbReference type="Google" id="ProtNLM"/>
    </source>
</evidence>
<gene>
    <name evidence="2" type="ORF">AV274_0090</name>
</gene>
<evidence type="ECO:0000313" key="2">
    <source>
        <dbReference type="EMBL" id="OAO18150.1"/>
    </source>
</evidence>
<evidence type="ECO:0000256" key="1">
    <source>
        <dbReference type="SAM" id="MobiDB-lite"/>
    </source>
</evidence>
<feature type="compositionally biased region" description="Pro residues" evidence="1">
    <location>
        <begin position="75"/>
        <end position="117"/>
    </location>
</feature>
<dbReference type="Proteomes" id="UP000078348">
    <property type="component" value="Unassembled WGS sequence"/>
</dbReference>
<feature type="non-terminal residue" evidence="2">
    <location>
        <position position="1"/>
    </location>
</feature>
<organism evidence="2 3">
    <name type="scientific">Blastocystis sp. subtype 1 (strain ATCC 50177 / NandII)</name>
    <dbReference type="NCBI Taxonomy" id="478820"/>
    <lineage>
        <taxon>Eukaryota</taxon>
        <taxon>Sar</taxon>
        <taxon>Stramenopiles</taxon>
        <taxon>Bigyra</taxon>
        <taxon>Opalozoa</taxon>
        <taxon>Opalinata</taxon>
        <taxon>Blastocystidae</taxon>
        <taxon>Blastocystis</taxon>
    </lineage>
</organism>
<protein>
    <recommendedName>
        <fullName evidence="4">Protein kinase domain-containing protein</fullName>
    </recommendedName>
</protein>
<dbReference type="EMBL" id="LXWW01000004">
    <property type="protein sequence ID" value="OAO18150.1"/>
    <property type="molecule type" value="Genomic_DNA"/>
</dbReference>
<sequence length="307" mass="33300">PSFPPPSDPSPPTRLTLPPSRPSLPHPSDSAPSRPSIPHPTDPISPEADSPSPTRLVPPPSLDAAPPQRRAPAPFTLPPPSRTVPAPPPSRTVPTPVPSQSPDLPPAPSRPAPPPKVRGPGGPSASFPTVAVACPELEGLTEEELAEEEDFMTHLSHPNILRFAGFTTSQGVRAVKESGLTPLPEALPTLHVTEEMAVEWAVSVLYALRYAWNATDLPYGTVGLEHLYVEMRRKTVKLDLPEWRCVQQRKGETIKNDLRGLHAILKRLEAYVGQEKKAGFSEVMGMCLSRFDKSMVESMIQKLTALQ</sequence>
<accession>A0A196SM58</accession>
<keyword evidence="3" id="KW-1185">Reference proteome</keyword>
<comment type="caution">
    <text evidence="2">The sequence shown here is derived from an EMBL/GenBank/DDBJ whole genome shotgun (WGS) entry which is preliminary data.</text>
</comment>
<proteinExistence type="predicted"/>
<feature type="compositionally biased region" description="Pro residues" evidence="1">
    <location>
        <begin position="1"/>
        <end position="12"/>
    </location>
</feature>
<name>A0A196SM58_BLAHN</name>
<reference evidence="2 3" key="1">
    <citation type="submission" date="2016-05" db="EMBL/GenBank/DDBJ databases">
        <title>Nuclear genome of Blastocystis sp. subtype 1 NandII.</title>
        <authorList>
            <person name="Gentekaki E."/>
            <person name="Curtis B."/>
            <person name="Stairs C."/>
            <person name="Eme L."/>
            <person name="Herman E."/>
            <person name="Klimes V."/>
            <person name="Arias M.C."/>
            <person name="Elias M."/>
            <person name="Hilliou F."/>
            <person name="Klute M."/>
            <person name="Malik S.-B."/>
            <person name="Pightling A."/>
            <person name="Rachubinski R."/>
            <person name="Salas D."/>
            <person name="Schlacht A."/>
            <person name="Suga H."/>
            <person name="Archibald J."/>
            <person name="Ball S.G."/>
            <person name="Clark G."/>
            <person name="Dacks J."/>
            <person name="Van Der Giezen M."/>
            <person name="Tsaousis A."/>
            <person name="Roger A."/>
        </authorList>
    </citation>
    <scope>NUCLEOTIDE SEQUENCE [LARGE SCALE GENOMIC DNA]</scope>
    <source>
        <strain evidence="3">ATCC 50177 / NandII</strain>
    </source>
</reference>
<feature type="region of interest" description="Disordered" evidence="1">
    <location>
        <begin position="1"/>
        <end position="128"/>
    </location>
</feature>
<evidence type="ECO:0000313" key="3">
    <source>
        <dbReference type="Proteomes" id="UP000078348"/>
    </source>
</evidence>